<keyword evidence="2" id="KW-1185">Reference proteome</keyword>
<evidence type="ECO:0000256" key="1">
    <source>
        <dbReference type="SAM" id="SignalP"/>
    </source>
</evidence>
<dbReference type="WBParaSite" id="ACRNAN_scaffold3152.g16106.t1">
    <property type="protein sequence ID" value="ACRNAN_scaffold3152.g16106.t1"/>
    <property type="gene ID" value="ACRNAN_scaffold3152.g16106"/>
</dbReference>
<feature type="signal peptide" evidence="1">
    <location>
        <begin position="1"/>
        <end position="21"/>
    </location>
</feature>
<evidence type="ECO:0000313" key="2">
    <source>
        <dbReference type="Proteomes" id="UP000887540"/>
    </source>
</evidence>
<proteinExistence type="predicted"/>
<keyword evidence="1" id="KW-0732">Signal</keyword>
<reference evidence="3" key="1">
    <citation type="submission" date="2022-11" db="UniProtKB">
        <authorList>
            <consortium name="WormBaseParasite"/>
        </authorList>
    </citation>
    <scope>IDENTIFICATION</scope>
</reference>
<accession>A0A914DN54</accession>
<name>A0A914DN54_9BILA</name>
<evidence type="ECO:0000313" key="3">
    <source>
        <dbReference type="WBParaSite" id="ACRNAN_scaffold3152.g16106.t1"/>
    </source>
</evidence>
<organism evidence="2 3">
    <name type="scientific">Acrobeloides nanus</name>
    <dbReference type="NCBI Taxonomy" id="290746"/>
    <lineage>
        <taxon>Eukaryota</taxon>
        <taxon>Metazoa</taxon>
        <taxon>Ecdysozoa</taxon>
        <taxon>Nematoda</taxon>
        <taxon>Chromadorea</taxon>
        <taxon>Rhabditida</taxon>
        <taxon>Tylenchina</taxon>
        <taxon>Cephalobomorpha</taxon>
        <taxon>Cephaloboidea</taxon>
        <taxon>Cephalobidae</taxon>
        <taxon>Acrobeloides</taxon>
    </lineage>
</organism>
<feature type="chain" id="PRO_5037892864" evidence="1">
    <location>
        <begin position="22"/>
        <end position="150"/>
    </location>
</feature>
<dbReference type="AlphaFoldDB" id="A0A914DN54"/>
<dbReference type="Proteomes" id="UP000887540">
    <property type="component" value="Unplaced"/>
</dbReference>
<sequence>MTNICIFLLLATIATVPLVSAETYSHSAAATRLRNAGISIHSSGGCSNKYNKQCTSLDGIHKEAIDGVITLKRASGCPIVVTGGTEDGHGRGGGRSHWMGWKLDIRKRGDDCITQYIKRNFKSIGGSKWRAASGNIYYDENNHWDIQYNS</sequence>
<protein>
    <submittedName>
        <fullName evidence="3">Uncharacterized protein</fullName>
    </submittedName>
</protein>